<feature type="domain" description="Nephrocystin 3-like N-terminal" evidence="3">
    <location>
        <begin position="305"/>
        <end position="339"/>
    </location>
</feature>
<evidence type="ECO:0000313" key="5">
    <source>
        <dbReference type="Proteomes" id="UP000027222"/>
    </source>
</evidence>
<organism evidence="4 5">
    <name type="scientific">Galerina marginata (strain CBS 339.88)</name>
    <dbReference type="NCBI Taxonomy" id="685588"/>
    <lineage>
        <taxon>Eukaryota</taxon>
        <taxon>Fungi</taxon>
        <taxon>Dikarya</taxon>
        <taxon>Basidiomycota</taxon>
        <taxon>Agaricomycotina</taxon>
        <taxon>Agaricomycetes</taxon>
        <taxon>Agaricomycetidae</taxon>
        <taxon>Agaricales</taxon>
        <taxon>Agaricineae</taxon>
        <taxon>Strophariaceae</taxon>
        <taxon>Galerina</taxon>
    </lineage>
</organism>
<protein>
    <recommendedName>
        <fullName evidence="3">Nephrocystin 3-like N-terminal domain-containing protein</fullName>
    </recommendedName>
</protein>
<keyword evidence="1" id="KW-0677">Repeat</keyword>
<evidence type="ECO:0000256" key="1">
    <source>
        <dbReference type="ARBA" id="ARBA00022737"/>
    </source>
</evidence>
<accession>A0A067STK6</accession>
<dbReference type="PANTHER" id="PTHR10039:SF16">
    <property type="entry name" value="GPI INOSITOL-DEACYLASE"/>
    <property type="match status" value="1"/>
</dbReference>
<dbReference type="EMBL" id="KL142383">
    <property type="protein sequence ID" value="KDR74231.1"/>
    <property type="molecule type" value="Genomic_DNA"/>
</dbReference>
<dbReference type="STRING" id="685588.A0A067STK6"/>
<sequence>MEHCYLARSLEVSTLKATLKMGNGQHNHNTLYGFLWPTRRSRNRNRQTPNLARQARQGSDGNGMETSKSDRLNHLVGQHEGKVVELLDHNASFDLMDKKGNPVPAKMKIVLFPNPQSDDNIKEFMEKVDADVSHLPSNDTVWSTVSTVHPILNASWTIVSSLYKAVQETDLQDASIRELAGTLREMLATANAVRNLAEIPDMPNVIEEIGHQSIQVASLIHEYAKLSFARRTGEIQILGLKSRIENCQKSCATLKVKLADRINVDTNTRVKKIEDRQLAAEVNKWLSAPDSSRFRNEAHEKREVDTCSWFLNGERFIRWQENPGFLWVKGKPGCGKSVLW</sequence>
<evidence type="ECO:0000259" key="3">
    <source>
        <dbReference type="Pfam" id="PF24883"/>
    </source>
</evidence>
<feature type="region of interest" description="Disordered" evidence="2">
    <location>
        <begin position="38"/>
        <end position="69"/>
    </location>
</feature>
<name>A0A067STK6_GALM3</name>
<reference evidence="5" key="1">
    <citation type="journal article" date="2014" name="Proc. Natl. Acad. Sci. U.S.A.">
        <title>Extensive sampling of basidiomycete genomes demonstrates inadequacy of the white-rot/brown-rot paradigm for wood decay fungi.</title>
        <authorList>
            <person name="Riley R."/>
            <person name="Salamov A.A."/>
            <person name="Brown D.W."/>
            <person name="Nagy L.G."/>
            <person name="Floudas D."/>
            <person name="Held B.W."/>
            <person name="Levasseur A."/>
            <person name="Lombard V."/>
            <person name="Morin E."/>
            <person name="Otillar R."/>
            <person name="Lindquist E.A."/>
            <person name="Sun H."/>
            <person name="LaButti K.M."/>
            <person name="Schmutz J."/>
            <person name="Jabbour D."/>
            <person name="Luo H."/>
            <person name="Baker S.E."/>
            <person name="Pisabarro A.G."/>
            <person name="Walton J.D."/>
            <person name="Blanchette R.A."/>
            <person name="Henrissat B."/>
            <person name="Martin F."/>
            <person name="Cullen D."/>
            <person name="Hibbett D.S."/>
            <person name="Grigoriev I.V."/>
        </authorList>
    </citation>
    <scope>NUCLEOTIDE SEQUENCE [LARGE SCALE GENOMIC DNA]</scope>
    <source>
        <strain evidence="5">CBS 339.88</strain>
    </source>
</reference>
<dbReference type="Proteomes" id="UP000027222">
    <property type="component" value="Unassembled WGS sequence"/>
</dbReference>
<gene>
    <name evidence="4" type="ORF">GALMADRAFT_571929</name>
</gene>
<dbReference type="Pfam" id="PF24883">
    <property type="entry name" value="NPHP3_N"/>
    <property type="match status" value="1"/>
</dbReference>
<dbReference type="InterPro" id="IPR056884">
    <property type="entry name" value="NPHP3-like_N"/>
</dbReference>
<keyword evidence="5" id="KW-1185">Reference proteome</keyword>
<evidence type="ECO:0000256" key="2">
    <source>
        <dbReference type="SAM" id="MobiDB-lite"/>
    </source>
</evidence>
<dbReference type="OrthoDB" id="163438at2759"/>
<proteinExistence type="predicted"/>
<evidence type="ECO:0000313" key="4">
    <source>
        <dbReference type="EMBL" id="KDR74231.1"/>
    </source>
</evidence>
<dbReference type="HOGENOM" id="CLU_816478_0_0_1"/>
<dbReference type="AlphaFoldDB" id="A0A067STK6"/>
<feature type="compositionally biased region" description="Polar residues" evidence="2">
    <location>
        <begin position="46"/>
        <end position="59"/>
    </location>
</feature>
<dbReference type="PANTHER" id="PTHR10039">
    <property type="entry name" value="AMELOGENIN"/>
    <property type="match status" value="1"/>
</dbReference>